<feature type="region of interest" description="Disordered" evidence="1">
    <location>
        <begin position="1"/>
        <end position="43"/>
    </location>
</feature>
<feature type="compositionally biased region" description="Basic and acidic residues" evidence="1">
    <location>
        <begin position="126"/>
        <end position="138"/>
    </location>
</feature>
<evidence type="ECO:0000313" key="2">
    <source>
        <dbReference type="EMBL" id="ETV81294.1"/>
    </source>
</evidence>
<feature type="compositionally biased region" description="Basic and acidic residues" evidence="1">
    <location>
        <begin position="1"/>
        <end position="19"/>
    </location>
</feature>
<sequence length="160" mass="17962">MAHRKDGCDYESQDDRQGRDSSIAVKRTPGIIHPTSQPGQSGQMSALIKCHKPTIASTAPPTIPMERIDDILLEMRQMLERMQLMVRKVEDQAQYLRPVQVSLPSASAWIPLTPPTPETTSLDIDSSSKNDFRTPAEVQHDSRIIQSSGIYNWDREDAYG</sequence>
<protein>
    <submittedName>
        <fullName evidence="2">Uncharacterized protein</fullName>
    </submittedName>
</protein>
<dbReference type="RefSeq" id="XP_009829152.1">
    <property type="nucleotide sequence ID" value="XM_009830850.1"/>
</dbReference>
<feature type="compositionally biased region" description="Polar residues" evidence="1">
    <location>
        <begin position="34"/>
        <end position="43"/>
    </location>
</feature>
<gene>
    <name evidence="2" type="ORF">H257_05854</name>
</gene>
<organism evidence="2">
    <name type="scientific">Aphanomyces astaci</name>
    <name type="common">Crayfish plague agent</name>
    <dbReference type="NCBI Taxonomy" id="112090"/>
    <lineage>
        <taxon>Eukaryota</taxon>
        <taxon>Sar</taxon>
        <taxon>Stramenopiles</taxon>
        <taxon>Oomycota</taxon>
        <taxon>Saprolegniomycetes</taxon>
        <taxon>Saprolegniales</taxon>
        <taxon>Verrucalvaceae</taxon>
        <taxon>Aphanomyces</taxon>
    </lineage>
</organism>
<dbReference type="GeneID" id="20807850"/>
<dbReference type="EMBL" id="KI913124">
    <property type="protein sequence ID" value="ETV81294.1"/>
    <property type="molecule type" value="Genomic_DNA"/>
</dbReference>
<dbReference type="AlphaFoldDB" id="W4GQK1"/>
<feature type="region of interest" description="Disordered" evidence="1">
    <location>
        <begin position="112"/>
        <end position="138"/>
    </location>
</feature>
<evidence type="ECO:0000256" key="1">
    <source>
        <dbReference type="SAM" id="MobiDB-lite"/>
    </source>
</evidence>
<accession>W4GQK1</accession>
<name>W4GQK1_APHAT</name>
<dbReference type="VEuPathDB" id="FungiDB:H257_05854"/>
<proteinExistence type="predicted"/>
<reference evidence="2" key="1">
    <citation type="submission" date="2013-12" db="EMBL/GenBank/DDBJ databases">
        <title>The Genome Sequence of Aphanomyces astaci APO3.</title>
        <authorList>
            <consortium name="The Broad Institute Genomics Platform"/>
            <person name="Russ C."/>
            <person name="Tyler B."/>
            <person name="van West P."/>
            <person name="Dieguez-Uribeondo J."/>
            <person name="Young S.K."/>
            <person name="Zeng Q."/>
            <person name="Gargeya S."/>
            <person name="Fitzgerald M."/>
            <person name="Abouelleil A."/>
            <person name="Alvarado L."/>
            <person name="Chapman S.B."/>
            <person name="Gainer-Dewar J."/>
            <person name="Goldberg J."/>
            <person name="Griggs A."/>
            <person name="Gujja S."/>
            <person name="Hansen M."/>
            <person name="Howarth C."/>
            <person name="Imamovic A."/>
            <person name="Ireland A."/>
            <person name="Larimer J."/>
            <person name="McCowan C."/>
            <person name="Murphy C."/>
            <person name="Pearson M."/>
            <person name="Poon T.W."/>
            <person name="Priest M."/>
            <person name="Roberts A."/>
            <person name="Saif S."/>
            <person name="Shea T."/>
            <person name="Sykes S."/>
            <person name="Wortman J."/>
            <person name="Nusbaum C."/>
            <person name="Birren B."/>
        </authorList>
    </citation>
    <scope>NUCLEOTIDE SEQUENCE [LARGE SCALE GENOMIC DNA]</scope>
    <source>
        <strain evidence="2">APO3</strain>
    </source>
</reference>